<name>A0AAN8XID3_HALRR</name>
<dbReference type="AlphaFoldDB" id="A0AAN8XID3"/>
<accession>A0AAN8XID3</accession>
<feature type="transmembrane region" description="Helical" evidence="1">
    <location>
        <begin position="35"/>
        <end position="58"/>
    </location>
</feature>
<gene>
    <name evidence="2" type="ORF">SK128_014660</name>
</gene>
<dbReference type="Proteomes" id="UP001381693">
    <property type="component" value="Unassembled WGS sequence"/>
</dbReference>
<keyword evidence="1" id="KW-0812">Transmembrane</keyword>
<sequence>MDYDYYARAGEELQFGSDNNQDAKVLPVENYYQEAVVVMMGVIFAVIVVLLLTLYCFFKNIVPFRVSVSEGCINIDNAYELTENSPLLSTNRRFGRPRFMFRSSEGRRVFNV</sequence>
<organism evidence="2 3">
    <name type="scientific">Halocaridina rubra</name>
    <name type="common">Hawaiian red shrimp</name>
    <dbReference type="NCBI Taxonomy" id="373956"/>
    <lineage>
        <taxon>Eukaryota</taxon>
        <taxon>Metazoa</taxon>
        <taxon>Ecdysozoa</taxon>
        <taxon>Arthropoda</taxon>
        <taxon>Crustacea</taxon>
        <taxon>Multicrustacea</taxon>
        <taxon>Malacostraca</taxon>
        <taxon>Eumalacostraca</taxon>
        <taxon>Eucarida</taxon>
        <taxon>Decapoda</taxon>
        <taxon>Pleocyemata</taxon>
        <taxon>Caridea</taxon>
        <taxon>Atyoidea</taxon>
        <taxon>Atyidae</taxon>
        <taxon>Halocaridina</taxon>
    </lineage>
</organism>
<keyword evidence="1" id="KW-0472">Membrane</keyword>
<evidence type="ECO:0000313" key="3">
    <source>
        <dbReference type="Proteomes" id="UP001381693"/>
    </source>
</evidence>
<evidence type="ECO:0000313" key="2">
    <source>
        <dbReference type="EMBL" id="KAK7079784.1"/>
    </source>
</evidence>
<evidence type="ECO:0000256" key="1">
    <source>
        <dbReference type="SAM" id="Phobius"/>
    </source>
</evidence>
<comment type="caution">
    <text evidence="2">The sequence shown here is derived from an EMBL/GenBank/DDBJ whole genome shotgun (WGS) entry which is preliminary data.</text>
</comment>
<keyword evidence="3" id="KW-1185">Reference proteome</keyword>
<protein>
    <submittedName>
        <fullName evidence="2">Uncharacterized protein</fullName>
    </submittedName>
</protein>
<dbReference type="EMBL" id="JAXCGZ010006401">
    <property type="protein sequence ID" value="KAK7079784.1"/>
    <property type="molecule type" value="Genomic_DNA"/>
</dbReference>
<proteinExistence type="predicted"/>
<keyword evidence="1" id="KW-1133">Transmembrane helix</keyword>
<reference evidence="2 3" key="1">
    <citation type="submission" date="2023-11" db="EMBL/GenBank/DDBJ databases">
        <title>Halocaridina rubra genome assembly.</title>
        <authorList>
            <person name="Smith C."/>
        </authorList>
    </citation>
    <scope>NUCLEOTIDE SEQUENCE [LARGE SCALE GENOMIC DNA]</scope>
    <source>
        <strain evidence="2">EP-1</strain>
        <tissue evidence="2">Whole</tissue>
    </source>
</reference>